<organism evidence="1">
    <name type="scientific">Arundo donax</name>
    <name type="common">Giant reed</name>
    <name type="synonym">Donax arundinaceus</name>
    <dbReference type="NCBI Taxonomy" id="35708"/>
    <lineage>
        <taxon>Eukaryota</taxon>
        <taxon>Viridiplantae</taxon>
        <taxon>Streptophyta</taxon>
        <taxon>Embryophyta</taxon>
        <taxon>Tracheophyta</taxon>
        <taxon>Spermatophyta</taxon>
        <taxon>Magnoliopsida</taxon>
        <taxon>Liliopsida</taxon>
        <taxon>Poales</taxon>
        <taxon>Poaceae</taxon>
        <taxon>PACMAD clade</taxon>
        <taxon>Arundinoideae</taxon>
        <taxon>Arundineae</taxon>
        <taxon>Arundo</taxon>
    </lineage>
</organism>
<reference evidence="1" key="1">
    <citation type="submission" date="2014-09" db="EMBL/GenBank/DDBJ databases">
        <authorList>
            <person name="Magalhaes I.L.F."/>
            <person name="Oliveira U."/>
            <person name="Santos F.R."/>
            <person name="Vidigal T.H.D.A."/>
            <person name="Brescovit A.D."/>
            <person name="Santos A.J."/>
        </authorList>
    </citation>
    <scope>NUCLEOTIDE SEQUENCE</scope>
    <source>
        <tissue evidence="1">Shoot tissue taken approximately 20 cm above the soil surface</tissue>
    </source>
</reference>
<dbReference type="AlphaFoldDB" id="A0A0A9GMG4"/>
<sequence length="46" mass="5624">MGSDWRARYNQRQRVSSLRNNLWNKLSSFPHRTMEDKMPSLCEHIF</sequence>
<proteinExistence type="predicted"/>
<evidence type="ECO:0000313" key="1">
    <source>
        <dbReference type="EMBL" id="JAE24584.1"/>
    </source>
</evidence>
<reference evidence="1" key="2">
    <citation type="journal article" date="2015" name="Data Brief">
        <title>Shoot transcriptome of the giant reed, Arundo donax.</title>
        <authorList>
            <person name="Barrero R.A."/>
            <person name="Guerrero F.D."/>
            <person name="Moolhuijzen P."/>
            <person name="Goolsby J.A."/>
            <person name="Tidwell J."/>
            <person name="Bellgard S.E."/>
            <person name="Bellgard M.I."/>
        </authorList>
    </citation>
    <scope>NUCLEOTIDE SEQUENCE</scope>
    <source>
        <tissue evidence="1">Shoot tissue taken approximately 20 cm above the soil surface</tissue>
    </source>
</reference>
<protein>
    <submittedName>
        <fullName evidence="1">Uncharacterized protein</fullName>
    </submittedName>
</protein>
<dbReference type="EMBL" id="GBRH01173312">
    <property type="protein sequence ID" value="JAE24584.1"/>
    <property type="molecule type" value="Transcribed_RNA"/>
</dbReference>
<accession>A0A0A9GMG4</accession>
<name>A0A0A9GMG4_ARUDO</name>